<organism evidence="2 3">
    <name type="scientific">Fusarium redolens</name>
    <dbReference type="NCBI Taxonomy" id="48865"/>
    <lineage>
        <taxon>Eukaryota</taxon>
        <taxon>Fungi</taxon>
        <taxon>Dikarya</taxon>
        <taxon>Ascomycota</taxon>
        <taxon>Pezizomycotina</taxon>
        <taxon>Sordariomycetes</taxon>
        <taxon>Hypocreomycetidae</taxon>
        <taxon>Hypocreales</taxon>
        <taxon>Nectriaceae</taxon>
        <taxon>Fusarium</taxon>
        <taxon>Fusarium redolens species complex</taxon>
    </lineage>
</organism>
<feature type="compositionally biased region" description="Basic and acidic residues" evidence="1">
    <location>
        <begin position="84"/>
        <end position="95"/>
    </location>
</feature>
<dbReference type="EMBL" id="JAGMUX010000006">
    <property type="protein sequence ID" value="KAH7255768.1"/>
    <property type="molecule type" value="Genomic_DNA"/>
</dbReference>
<feature type="compositionally biased region" description="Polar residues" evidence="1">
    <location>
        <begin position="48"/>
        <end position="57"/>
    </location>
</feature>
<evidence type="ECO:0000313" key="3">
    <source>
        <dbReference type="Proteomes" id="UP000720189"/>
    </source>
</evidence>
<dbReference type="RefSeq" id="XP_046051337.1">
    <property type="nucleotide sequence ID" value="XM_046195481.1"/>
</dbReference>
<proteinExistence type="predicted"/>
<comment type="caution">
    <text evidence="2">The sequence shown here is derived from an EMBL/GenBank/DDBJ whole genome shotgun (WGS) entry which is preliminary data.</text>
</comment>
<evidence type="ECO:0000313" key="2">
    <source>
        <dbReference type="EMBL" id="KAH7255768.1"/>
    </source>
</evidence>
<feature type="compositionally biased region" description="Basic and acidic residues" evidence="1">
    <location>
        <begin position="216"/>
        <end position="229"/>
    </location>
</feature>
<feature type="compositionally biased region" description="Polar residues" evidence="1">
    <location>
        <begin position="15"/>
        <end position="40"/>
    </location>
</feature>
<accession>A0A9P9HDX9</accession>
<feature type="region of interest" description="Disordered" evidence="1">
    <location>
        <begin position="1"/>
        <end position="95"/>
    </location>
</feature>
<dbReference type="Proteomes" id="UP000720189">
    <property type="component" value="Unassembled WGS sequence"/>
</dbReference>
<keyword evidence="3" id="KW-1185">Reference proteome</keyword>
<reference evidence="2" key="1">
    <citation type="journal article" date="2021" name="Nat. Commun.">
        <title>Genetic determinants of endophytism in the Arabidopsis root mycobiome.</title>
        <authorList>
            <person name="Mesny F."/>
            <person name="Miyauchi S."/>
            <person name="Thiergart T."/>
            <person name="Pickel B."/>
            <person name="Atanasova L."/>
            <person name="Karlsson M."/>
            <person name="Huettel B."/>
            <person name="Barry K.W."/>
            <person name="Haridas S."/>
            <person name="Chen C."/>
            <person name="Bauer D."/>
            <person name="Andreopoulos W."/>
            <person name="Pangilinan J."/>
            <person name="LaButti K."/>
            <person name="Riley R."/>
            <person name="Lipzen A."/>
            <person name="Clum A."/>
            <person name="Drula E."/>
            <person name="Henrissat B."/>
            <person name="Kohler A."/>
            <person name="Grigoriev I.V."/>
            <person name="Martin F.M."/>
            <person name="Hacquard S."/>
        </authorList>
    </citation>
    <scope>NUCLEOTIDE SEQUENCE</scope>
    <source>
        <strain evidence="2">MPI-CAGE-AT-0023</strain>
    </source>
</reference>
<feature type="compositionally biased region" description="Basic and acidic residues" evidence="1">
    <location>
        <begin position="1"/>
        <end position="14"/>
    </location>
</feature>
<evidence type="ECO:0000256" key="1">
    <source>
        <dbReference type="SAM" id="MobiDB-lite"/>
    </source>
</evidence>
<dbReference type="AlphaFoldDB" id="A0A9P9HDX9"/>
<sequence length="236" mass="27082">MTEDNKSETGHEAQETGQTVPYQQPSPKDTDSGSPHSQNEPFFHVDSPVSNEPTRTQVAREAKETYNNYRKNRKTKGHTWWGSKHYEPERGDPDREFMFARNMPVSNQEIEDAQQAYDSIIIDPDTGKPNPLGPHLRPTTPPMERVEKQVKGLMDQGVDRTEGCPCRLEMATQQCDVTEELEQAIRDCEEKEVRCQQLQSENAKLEMEVQRLKGEIEKLQQEKREKGDIQNEPSGN</sequence>
<protein>
    <submittedName>
        <fullName evidence="2">Uncharacterized protein</fullName>
    </submittedName>
</protein>
<dbReference type="GeneID" id="70225435"/>
<feature type="region of interest" description="Disordered" evidence="1">
    <location>
        <begin position="216"/>
        <end position="236"/>
    </location>
</feature>
<dbReference type="OrthoDB" id="5091933at2759"/>
<name>A0A9P9HDX9_FUSRE</name>
<gene>
    <name evidence="2" type="ORF">BKA55DRAFT_592996</name>
</gene>
<feature type="region of interest" description="Disordered" evidence="1">
    <location>
        <begin position="121"/>
        <end position="143"/>
    </location>
</feature>